<dbReference type="KEGG" id="naz:Aazo_1585"/>
<feature type="compositionally biased region" description="Acidic residues" evidence="1">
    <location>
        <begin position="17"/>
        <end position="28"/>
    </location>
</feature>
<dbReference type="HOGENOM" id="CLU_3366111_0_0_3"/>
<reference evidence="2 3" key="1">
    <citation type="journal article" date="2010" name="PLoS ONE">
        <title>Genome erosion in a nitrogen-fixing vertically transmitted endosymbiotic multicellular cyanobacterium.</title>
        <authorList>
            <person name="Ran L."/>
            <person name="Larsson J."/>
            <person name="Vigil-Stenman T."/>
            <person name="Nylander J.A."/>
            <person name="Ininbergs K."/>
            <person name="Zheng W.W."/>
            <person name="Lapidus A."/>
            <person name="Lowry S."/>
            <person name="Haselkorn R."/>
            <person name="Bergman B."/>
        </authorList>
    </citation>
    <scope>NUCLEOTIDE SEQUENCE [LARGE SCALE GENOMIC DNA]</scope>
    <source>
        <strain evidence="2 3">0708</strain>
    </source>
</reference>
<accession>D7E4K6</accession>
<feature type="region of interest" description="Disordered" evidence="1">
    <location>
        <begin position="1"/>
        <end position="35"/>
    </location>
</feature>
<dbReference type="Proteomes" id="UP000001511">
    <property type="component" value="Chromosome"/>
</dbReference>
<evidence type="ECO:0000256" key="1">
    <source>
        <dbReference type="SAM" id="MobiDB-lite"/>
    </source>
</evidence>
<dbReference type="EMBL" id="CP002059">
    <property type="protein sequence ID" value="ADI63764.1"/>
    <property type="molecule type" value="Genomic_DNA"/>
</dbReference>
<protein>
    <submittedName>
        <fullName evidence="2">Uncharacterized protein</fullName>
    </submittedName>
</protein>
<organism evidence="2 3">
    <name type="scientific">Nostoc azollae (strain 0708)</name>
    <name type="common">Anabaena azollae (strain 0708)</name>
    <dbReference type="NCBI Taxonomy" id="551115"/>
    <lineage>
        <taxon>Bacteria</taxon>
        <taxon>Bacillati</taxon>
        <taxon>Cyanobacteriota</taxon>
        <taxon>Cyanophyceae</taxon>
        <taxon>Nostocales</taxon>
        <taxon>Nostocaceae</taxon>
        <taxon>Trichormus</taxon>
    </lineage>
</organism>
<sequence>MREFITVSEGLGTGRDEGDEGDEGDGEEILLTPNV</sequence>
<gene>
    <name evidence="2" type="ordered locus">Aazo_1585</name>
</gene>
<dbReference type="AlphaFoldDB" id="D7E4K6"/>
<keyword evidence="3" id="KW-1185">Reference proteome</keyword>
<proteinExistence type="predicted"/>
<evidence type="ECO:0000313" key="3">
    <source>
        <dbReference type="Proteomes" id="UP000001511"/>
    </source>
</evidence>
<evidence type="ECO:0000313" key="2">
    <source>
        <dbReference type="EMBL" id="ADI63764.1"/>
    </source>
</evidence>
<name>D7E4K6_NOSA0</name>